<name>D6U275_KTERA</name>
<evidence type="ECO:0000313" key="1">
    <source>
        <dbReference type="EMBL" id="EFH82743.1"/>
    </source>
</evidence>
<keyword evidence="2" id="KW-1185">Reference proteome</keyword>
<dbReference type="AlphaFoldDB" id="D6U275"/>
<dbReference type="EMBL" id="ADVG01000004">
    <property type="protein sequence ID" value="EFH82743.1"/>
    <property type="molecule type" value="Genomic_DNA"/>
</dbReference>
<dbReference type="Proteomes" id="UP000004508">
    <property type="component" value="Unassembled WGS sequence"/>
</dbReference>
<accession>D6U275</accession>
<evidence type="ECO:0000313" key="2">
    <source>
        <dbReference type="Proteomes" id="UP000004508"/>
    </source>
</evidence>
<comment type="caution">
    <text evidence="1">The sequence shown here is derived from an EMBL/GenBank/DDBJ whole genome shotgun (WGS) entry which is preliminary data.</text>
</comment>
<reference evidence="1 2" key="1">
    <citation type="journal article" date="2011" name="Stand. Genomic Sci.">
        <title>Non-contiguous finished genome sequence and contextual data of the filamentous soil bacterium Ktedonobacter racemifer type strain (SOSP1-21).</title>
        <authorList>
            <person name="Chang Y.J."/>
            <person name="Land M."/>
            <person name="Hauser L."/>
            <person name="Chertkov O."/>
            <person name="Del Rio T.G."/>
            <person name="Nolan M."/>
            <person name="Copeland A."/>
            <person name="Tice H."/>
            <person name="Cheng J.F."/>
            <person name="Lucas S."/>
            <person name="Han C."/>
            <person name="Goodwin L."/>
            <person name="Pitluck S."/>
            <person name="Ivanova N."/>
            <person name="Ovchinikova G."/>
            <person name="Pati A."/>
            <person name="Chen A."/>
            <person name="Palaniappan K."/>
            <person name="Mavromatis K."/>
            <person name="Liolios K."/>
            <person name="Brettin T."/>
            <person name="Fiebig A."/>
            <person name="Rohde M."/>
            <person name="Abt B."/>
            <person name="Goker M."/>
            <person name="Detter J.C."/>
            <person name="Woyke T."/>
            <person name="Bristow J."/>
            <person name="Eisen J.A."/>
            <person name="Markowitz V."/>
            <person name="Hugenholtz P."/>
            <person name="Kyrpides N.C."/>
            <person name="Klenk H.P."/>
            <person name="Lapidus A."/>
        </authorList>
    </citation>
    <scope>NUCLEOTIDE SEQUENCE [LARGE SCALE GENOMIC DNA]</scope>
    <source>
        <strain evidence="2">DSM 44963</strain>
    </source>
</reference>
<dbReference type="RefSeq" id="WP_007921097.1">
    <property type="nucleotide sequence ID" value="NZ_ADVG01000004.1"/>
</dbReference>
<sequence length="84" mass="9491">MSKTLQFVRELFGDEGLVILKEWNGPNGSMGVYHAKDVGYIYLLVFIQSQQRHCTHQYPDTEKTQAFHDAEIIAAFAGAQEMVA</sequence>
<organism evidence="1 2">
    <name type="scientific">Ktedonobacter racemifer DSM 44963</name>
    <dbReference type="NCBI Taxonomy" id="485913"/>
    <lineage>
        <taxon>Bacteria</taxon>
        <taxon>Bacillati</taxon>
        <taxon>Chloroflexota</taxon>
        <taxon>Ktedonobacteria</taxon>
        <taxon>Ktedonobacterales</taxon>
        <taxon>Ktedonobacteraceae</taxon>
        <taxon>Ktedonobacter</taxon>
    </lineage>
</organism>
<gene>
    <name evidence="1" type="ORF">Krac_3586</name>
</gene>
<proteinExistence type="predicted"/>
<protein>
    <submittedName>
        <fullName evidence="1">Uncharacterized protein</fullName>
    </submittedName>
</protein>
<dbReference type="InParanoid" id="D6U275"/>
<dbReference type="STRING" id="485913.Krac_3586"/>